<evidence type="ECO:0000256" key="3">
    <source>
        <dbReference type="ARBA" id="ARBA00023155"/>
    </source>
</evidence>
<dbReference type="InterPro" id="IPR008422">
    <property type="entry name" value="KN_HD"/>
</dbReference>
<dbReference type="InterPro" id="IPR001356">
    <property type="entry name" value="HD"/>
</dbReference>
<dbReference type="GO" id="GO:0003677">
    <property type="term" value="F:DNA binding"/>
    <property type="evidence" value="ECO:0007669"/>
    <property type="project" value="UniProtKB-UniRule"/>
</dbReference>
<gene>
    <name evidence="7" type="ORF">MANES_08G085800</name>
</gene>
<keyword evidence="3 5" id="KW-0371">Homeobox</keyword>
<proteinExistence type="predicted"/>
<dbReference type="Gene3D" id="1.10.10.60">
    <property type="entry name" value="Homeodomain-like"/>
    <property type="match status" value="1"/>
</dbReference>
<evidence type="ECO:0000256" key="4">
    <source>
        <dbReference type="ARBA" id="ARBA00023242"/>
    </source>
</evidence>
<dbReference type="GO" id="GO:0005634">
    <property type="term" value="C:nucleus"/>
    <property type="evidence" value="ECO:0000318"/>
    <property type="project" value="GO_Central"/>
</dbReference>
<name>A0A2C9VEK3_MANES</name>
<keyword evidence="4 5" id="KW-0539">Nucleus</keyword>
<feature type="DNA-binding region" description="Homeobox" evidence="5">
    <location>
        <begin position="79"/>
        <end position="119"/>
    </location>
</feature>
<sequence>MQTVVASFECVAGLGNLEFTSKDRLSHGKEEATRFGNIDRGRFVEGSVQNFGFIEQQPVWRPQRGLSERTVPRAWLFEHFLHPYPTDIDKQILAKQTGVSRSQVSNWFINAKEKQDANKSSHQLPLSNSIASDNPSTSIQRFQDILSYCTRNYLPDLPLGNEEQLNSSYNSMLSHPPLGVCISAAGGSSSVSLTLALHQNNAIGLSEPFSMNATQRFGLRVESSEGFDMGSFEAQNRHFGRDVIVKI</sequence>
<dbReference type="SUPFAM" id="SSF46689">
    <property type="entry name" value="Homeodomain-like"/>
    <property type="match status" value="1"/>
</dbReference>
<evidence type="ECO:0000259" key="6">
    <source>
        <dbReference type="PROSITE" id="PS50071"/>
    </source>
</evidence>
<dbReference type="CDD" id="cd00086">
    <property type="entry name" value="homeodomain"/>
    <property type="match status" value="1"/>
</dbReference>
<dbReference type="PANTHER" id="PTHR11850">
    <property type="entry name" value="HOMEOBOX PROTEIN TRANSCRIPTION FACTORS"/>
    <property type="match status" value="1"/>
</dbReference>
<protein>
    <recommendedName>
        <fullName evidence="6">Homeobox domain-containing protein</fullName>
    </recommendedName>
</protein>
<evidence type="ECO:0000313" key="7">
    <source>
        <dbReference type="EMBL" id="OAY43644.1"/>
    </source>
</evidence>
<dbReference type="InterPro" id="IPR050224">
    <property type="entry name" value="TALE_homeobox"/>
</dbReference>
<dbReference type="SMR" id="A0A2C9VEK3"/>
<keyword evidence="2 5" id="KW-0238">DNA-binding</keyword>
<dbReference type="STRING" id="3983.A0A2C9VEK3"/>
<dbReference type="InterPro" id="IPR009057">
    <property type="entry name" value="Homeodomain-like_sf"/>
</dbReference>
<evidence type="ECO:0000256" key="5">
    <source>
        <dbReference type="PROSITE-ProRule" id="PRU00108"/>
    </source>
</evidence>
<comment type="subcellular location">
    <subcellularLocation>
        <location evidence="1 5">Nucleus</location>
    </subcellularLocation>
</comment>
<evidence type="ECO:0000256" key="1">
    <source>
        <dbReference type="ARBA" id="ARBA00004123"/>
    </source>
</evidence>
<dbReference type="Pfam" id="PF05920">
    <property type="entry name" value="Homeobox_KN"/>
    <property type="match status" value="1"/>
</dbReference>
<dbReference type="PROSITE" id="PS50071">
    <property type="entry name" value="HOMEOBOX_2"/>
    <property type="match status" value="1"/>
</dbReference>
<dbReference type="AlphaFoldDB" id="A0A2C9VEK3"/>
<feature type="domain" description="Homeobox" evidence="6">
    <location>
        <begin position="77"/>
        <end position="118"/>
    </location>
</feature>
<reference evidence="7" key="1">
    <citation type="submission" date="2016-02" db="EMBL/GenBank/DDBJ databases">
        <title>WGS assembly of Manihot esculenta.</title>
        <authorList>
            <person name="Bredeson J.V."/>
            <person name="Prochnik S.E."/>
            <person name="Lyons J.B."/>
            <person name="Schmutz J."/>
            <person name="Grimwood J."/>
            <person name="Vrebalov J."/>
            <person name="Bart R.S."/>
            <person name="Amuge T."/>
            <person name="Ferguson M.E."/>
            <person name="Green R."/>
            <person name="Putnam N."/>
            <person name="Stites J."/>
            <person name="Rounsley S."/>
            <person name="Rokhsar D.S."/>
        </authorList>
    </citation>
    <scope>NUCLEOTIDE SEQUENCE [LARGE SCALE GENOMIC DNA]</scope>
    <source>
        <tissue evidence="7">Leaf</tissue>
    </source>
</reference>
<organism evidence="7">
    <name type="scientific">Manihot esculenta</name>
    <name type="common">Cassava</name>
    <name type="synonym">Jatropha manihot</name>
    <dbReference type="NCBI Taxonomy" id="3983"/>
    <lineage>
        <taxon>Eukaryota</taxon>
        <taxon>Viridiplantae</taxon>
        <taxon>Streptophyta</taxon>
        <taxon>Embryophyta</taxon>
        <taxon>Tracheophyta</taxon>
        <taxon>Spermatophyta</taxon>
        <taxon>Magnoliopsida</taxon>
        <taxon>eudicotyledons</taxon>
        <taxon>Gunneridae</taxon>
        <taxon>Pentapetalae</taxon>
        <taxon>rosids</taxon>
        <taxon>fabids</taxon>
        <taxon>Malpighiales</taxon>
        <taxon>Euphorbiaceae</taxon>
        <taxon>Crotonoideae</taxon>
        <taxon>Manihoteae</taxon>
        <taxon>Manihot</taxon>
    </lineage>
</organism>
<evidence type="ECO:0000256" key="2">
    <source>
        <dbReference type="ARBA" id="ARBA00023125"/>
    </source>
</evidence>
<dbReference type="EMBL" id="CM004394">
    <property type="protein sequence ID" value="OAY43644.1"/>
    <property type="molecule type" value="Genomic_DNA"/>
</dbReference>
<dbReference type="GO" id="GO:0006355">
    <property type="term" value="P:regulation of DNA-templated transcription"/>
    <property type="evidence" value="ECO:0007669"/>
    <property type="project" value="InterPro"/>
</dbReference>
<accession>A0A2C9VEK3</accession>
<dbReference type="SMART" id="SM00389">
    <property type="entry name" value="HOX"/>
    <property type="match status" value="1"/>
</dbReference>